<dbReference type="AlphaFoldDB" id="A0A0A0J7C5"/>
<keyword evidence="1" id="KW-1133">Transmembrane helix</keyword>
<gene>
    <name evidence="2" type="ORF">N802_19140</name>
</gene>
<keyword evidence="1" id="KW-0812">Transmembrane</keyword>
<comment type="caution">
    <text evidence="2">The sequence shown here is derived from an EMBL/GenBank/DDBJ whole genome shotgun (WGS) entry which is preliminary data.</text>
</comment>
<accession>A0A0A0J7C5</accession>
<dbReference type="EMBL" id="AVPJ01000009">
    <property type="protein sequence ID" value="KGN31957.1"/>
    <property type="molecule type" value="Genomic_DNA"/>
</dbReference>
<name>A0A0A0J7C5_9MICO</name>
<proteinExistence type="predicted"/>
<keyword evidence="1" id="KW-0472">Membrane</keyword>
<dbReference type="OrthoDB" id="4843663at2"/>
<reference evidence="2 3" key="1">
    <citation type="submission" date="2013-08" db="EMBL/GenBank/DDBJ databases">
        <title>The genome sequence of Knoellia sinensis.</title>
        <authorList>
            <person name="Zhu W."/>
            <person name="Wang G."/>
        </authorList>
    </citation>
    <scope>NUCLEOTIDE SEQUENCE [LARGE SCALE GENOMIC DNA]</scope>
    <source>
        <strain evidence="2 3">KCTC 19936</strain>
    </source>
</reference>
<dbReference type="RefSeq" id="WP_035916715.1">
    <property type="nucleotide sequence ID" value="NZ_AVPJ01000009.1"/>
</dbReference>
<sequence>MTGEWWPAILAFVGAAVGSGASFYAARRDTQAEAETAAKDLTQRERASAREEWGRRFTAALADLNSDDSFRRRHFGRIVLGAMVNSDLTSPEDRRLLEDILLAHARFDQEGDEVGLGSEGMLVDDVRVVEDDGDEAGRGAAHE</sequence>
<dbReference type="STRING" id="1385520.N802_19140"/>
<evidence type="ECO:0000313" key="2">
    <source>
        <dbReference type="EMBL" id="KGN31957.1"/>
    </source>
</evidence>
<dbReference type="Proteomes" id="UP000030002">
    <property type="component" value="Unassembled WGS sequence"/>
</dbReference>
<dbReference type="eggNOG" id="ENOG50321FW">
    <property type="taxonomic scope" value="Bacteria"/>
</dbReference>
<feature type="transmembrane region" description="Helical" evidence="1">
    <location>
        <begin position="6"/>
        <end position="26"/>
    </location>
</feature>
<evidence type="ECO:0000256" key="1">
    <source>
        <dbReference type="SAM" id="Phobius"/>
    </source>
</evidence>
<evidence type="ECO:0000313" key="3">
    <source>
        <dbReference type="Proteomes" id="UP000030002"/>
    </source>
</evidence>
<organism evidence="2 3">
    <name type="scientific">Knoellia sinensis KCTC 19936</name>
    <dbReference type="NCBI Taxonomy" id="1385520"/>
    <lineage>
        <taxon>Bacteria</taxon>
        <taxon>Bacillati</taxon>
        <taxon>Actinomycetota</taxon>
        <taxon>Actinomycetes</taxon>
        <taxon>Micrococcales</taxon>
        <taxon>Intrasporangiaceae</taxon>
        <taxon>Knoellia</taxon>
    </lineage>
</organism>
<keyword evidence="3" id="KW-1185">Reference proteome</keyword>
<protein>
    <submittedName>
        <fullName evidence="2">Uncharacterized protein</fullName>
    </submittedName>
</protein>